<dbReference type="InterPro" id="IPR012854">
    <property type="entry name" value="Cu_amine_oxidase-like_N"/>
</dbReference>
<accession>A0ABT8GL64</accession>
<dbReference type="EMBL" id="JAUHTQ010000001">
    <property type="protein sequence ID" value="MDN4492157.1"/>
    <property type="molecule type" value="Genomic_DNA"/>
</dbReference>
<proteinExistence type="predicted"/>
<protein>
    <submittedName>
        <fullName evidence="3">Copper amine oxidase N-terminal domain-containing protein</fullName>
    </submittedName>
</protein>
<dbReference type="InterPro" id="IPR036582">
    <property type="entry name" value="Mao_N_sf"/>
</dbReference>
<dbReference type="Proteomes" id="UP001172743">
    <property type="component" value="Unassembled WGS sequence"/>
</dbReference>
<evidence type="ECO:0000256" key="1">
    <source>
        <dbReference type="SAM" id="SignalP"/>
    </source>
</evidence>
<dbReference type="Gene3D" id="3.30.457.10">
    <property type="entry name" value="Copper amine oxidase-like, N-terminal domain"/>
    <property type="match status" value="1"/>
</dbReference>
<dbReference type="SUPFAM" id="SSF55383">
    <property type="entry name" value="Copper amine oxidase, domain N"/>
    <property type="match status" value="1"/>
</dbReference>
<gene>
    <name evidence="3" type="ORF">QYB95_01275</name>
</gene>
<feature type="chain" id="PRO_5045331379" evidence="1">
    <location>
        <begin position="27"/>
        <end position="896"/>
    </location>
</feature>
<keyword evidence="1" id="KW-0732">Signal</keyword>
<keyword evidence="4" id="KW-1185">Reference proteome</keyword>
<evidence type="ECO:0000313" key="4">
    <source>
        <dbReference type="Proteomes" id="UP001172743"/>
    </source>
</evidence>
<evidence type="ECO:0000259" key="2">
    <source>
        <dbReference type="Pfam" id="PF07833"/>
    </source>
</evidence>
<sequence>MLKKSAKIIISFILLIGLTIPTQAFASNKVITIVIDGNEISTDQPPIAQGGRTLVPLRAIFEGLKAKVNYNSANKTITATRGSTTIVLTLGSKNAIINNKAVQLDVPARVLANRTLVPVRFVSEAFGDDVVYNNSTKRVEITTKNNKVSNIAVKDNNDWGNGSDLQVSFTSAKNQSQIDHYRAMIVKTSKFASFNVNNSFNLTTNRYTTILKAGATIEKAFQSNTLDTDGELLQNDIDYTLVIASFNKNNRVLAYDSAKFTLTTKNKVSAVSNLRVKDASDFGDGRDLEITFNKSADESNLLQYRAIVVRSDEAHTFNLSAAKELSASNYTSIAKNGSNIKQVLSRSTRDNYGRLLQSGVTYKVFILSLGDHLKSYSSSLAVASNAITLGSNPEEIRITKLSVKDTLDYGDGRDLQVSFTAPTNDTRVTEYRVFVVREADAGKFTLTKAESMSSEYYSRVAKSSSADMAINLSSSTKSVDGSYIQSDIAYKVFVLSIGNQPNSYKNSLSTASPSIKLTNNQLATPVTNLVVKDISDWGDGRDIEVSFNKVADETKISGYRIMVVKSAQSNGFNLSSANSTSYYTSVSKTNANLKKALSSTTRDAFGEIIREGVEYKVFVLSVSSGGSSYNNALSAASLPVKLEKNTAALAVKGVIAKDVGDAGNGTDLEVSFNRITDETIISEYRIMVVRAEDSFDLTKANLVPAANYTKVSKNGQNQKVKLSILTKDVSGYVIEPDQPYVVYVLSVSNTGNINALSAPSAPAVTLSNPKVDEVTNVTVQDNGDTGNGLDLDISFDRAATETNISYYEVFVVKSSSNFTLTTVNSILDSTRKTKVEKSEGGGKGPIAITLNSSSKDVDGELIQKNVSYKIYVLSVADGKNAALNALSAASLPIALN</sequence>
<reference evidence="3" key="1">
    <citation type="submission" date="2023-07" db="EMBL/GenBank/DDBJ databases">
        <title>Ureibacillus sp. isolated from freshwater well.</title>
        <authorList>
            <person name="Kirdat K."/>
            <person name="Bhatt A."/>
            <person name="Teware R."/>
            <person name="Bhavsar Y."/>
            <person name="Yadav A."/>
        </authorList>
    </citation>
    <scope>NUCLEOTIDE SEQUENCE</scope>
    <source>
        <strain evidence="3">BA0131</strain>
    </source>
</reference>
<name>A0ABT8GL64_9BACL</name>
<feature type="domain" description="Copper amine oxidase-like N-terminal" evidence="2">
    <location>
        <begin position="34"/>
        <end position="141"/>
    </location>
</feature>
<comment type="caution">
    <text evidence="3">The sequence shown here is derived from an EMBL/GenBank/DDBJ whole genome shotgun (WGS) entry which is preliminary data.</text>
</comment>
<organism evidence="3 4">
    <name type="scientific">Ureibacillus aquaedulcis</name>
    <dbReference type="NCBI Taxonomy" id="3058421"/>
    <lineage>
        <taxon>Bacteria</taxon>
        <taxon>Bacillati</taxon>
        <taxon>Bacillota</taxon>
        <taxon>Bacilli</taxon>
        <taxon>Bacillales</taxon>
        <taxon>Caryophanaceae</taxon>
        <taxon>Ureibacillus</taxon>
    </lineage>
</organism>
<evidence type="ECO:0000313" key="3">
    <source>
        <dbReference type="EMBL" id="MDN4492157.1"/>
    </source>
</evidence>
<dbReference type="RefSeq" id="WP_301136262.1">
    <property type="nucleotide sequence ID" value="NZ_JAUHTQ010000001.1"/>
</dbReference>
<feature type="signal peptide" evidence="1">
    <location>
        <begin position="1"/>
        <end position="26"/>
    </location>
</feature>
<dbReference type="Pfam" id="PF07833">
    <property type="entry name" value="Cu_amine_oxidN1"/>
    <property type="match status" value="1"/>
</dbReference>